<dbReference type="SMART" id="SM00342">
    <property type="entry name" value="HTH_ARAC"/>
    <property type="match status" value="1"/>
</dbReference>
<keyword evidence="6" id="KW-0418">Kinase</keyword>
<evidence type="ECO:0000256" key="8">
    <source>
        <dbReference type="ARBA" id="ARBA00023012"/>
    </source>
</evidence>
<dbReference type="FunFam" id="3.30.565.10:FF:000037">
    <property type="entry name" value="Hybrid sensor histidine kinase/response regulator"/>
    <property type="match status" value="1"/>
</dbReference>
<feature type="chain" id="PRO_5023096169" description="histidine kinase" evidence="14">
    <location>
        <begin position="23"/>
        <end position="1395"/>
    </location>
</feature>
<feature type="domain" description="Histidine kinase" evidence="16">
    <location>
        <begin position="873"/>
        <end position="1097"/>
    </location>
</feature>
<dbReference type="PROSITE" id="PS01124">
    <property type="entry name" value="HTH_ARAC_FAMILY_2"/>
    <property type="match status" value="1"/>
</dbReference>
<keyword evidence="13" id="KW-0472">Membrane</keyword>
<comment type="catalytic activity">
    <reaction evidence="1">
        <text>ATP + protein L-histidine = ADP + protein N-phospho-L-histidine.</text>
        <dbReference type="EC" id="2.7.13.3"/>
    </reaction>
</comment>
<evidence type="ECO:0000259" key="16">
    <source>
        <dbReference type="PROSITE" id="PS50109"/>
    </source>
</evidence>
<proteinExistence type="predicted"/>
<organism evidence="18 19">
    <name type="scientific">Pontibacter qinzhouensis</name>
    <dbReference type="NCBI Taxonomy" id="2603253"/>
    <lineage>
        <taxon>Bacteria</taxon>
        <taxon>Pseudomonadati</taxon>
        <taxon>Bacteroidota</taxon>
        <taxon>Cytophagia</taxon>
        <taxon>Cytophagales</taxon>
        <taxon>Hymenobacteraceae</taxon>
        <taxon>Pontibacter</taxon>
    </lineage>
</organism>
<dbReference type="FunFam" id="2.60.40.10:FF:000791">
    <property type="entry name" value="Two-component system sensor histidine kinase/response regulator"/>
    <property type="match status" value="1"/>
</dbReference>
<keyword evidence="13" id="KW-0812">Transmembrane</keyword>
<feature type="transmembrane region" description="Helical" evidence="13">
    <location>
        <begin position="815"/>
        <end position="836"/>
    </location>
</feature>
<dbReference type="SUPFAM" id="SSF63829">
    <property type="entry name" value="Calcium-dependent phosphotriesterase"/>
    <property type="match status" value="2"/>
</dbReference>
<keyword evidence="3 12" id="KW-0597">Phosphoprotein</keyword>
<evidence type="ECO:0000256" key="4">
    <source>
        <dbReference type="ARBA" id="ARBA00022679"/>
    </source>
</evidence>
<dbReference type="GO" id="GO:0003700">
    <property type="term" value="F:DNA-binding transcription factor activity"/>
    <property type="evidence" value="ECO:0007669"/>
    <property type="project" value="InterPro"/>
</dbReference>
<evidence type="ECO:0000256" key="12">
    <source>
        <dbReference type="PROSITE-ProRule" id="PRU00169"/>
    </source>
</evidence>
<keyword evidence="19" id="KW-1185">Reference proteome</keyword>
<keyword evidence="5" id="KW-0547">Nucleotide-binding</keyword>
<dbReference type="InterPro" id="IPR005467">
    <property type="entry name" value="His_kinase_dom"/>
</dbReference>
<keyword evidence="11" id="KW-0804">Transcription</keyword>
<dbReference type="PRINTS" id="PR00344">
    <property type="entry name" value="BCTRLSENSOR"/>
</dbReference>
<dbReference type="InterPro" id="IPR036097">
    <property type="entry name" value="HisK_dim/P_sf"/>
</dbReference>
<dbReference type="InterPro" id="IPR001789">
    <property type="entry name" value="Sig_transdc_resp-reg_receiver"/>
</dbReference>
<dbReference type="PROSITE" id="PS50110">
    <property type="entry name" value="RESPONSE_REGULATORY"/>
    <property type="match status" value="1"/>
</dbReference>
<dbReference type="PANTHER" id="PTHR43547">
    <property type="entry name" value="TWO-COMPONENT HISTIDINE KINASE"/>
    <property type="match status" value="1"/>
</dbReference>
<keyword evidence="10" id="KW-0238">DNA-binding</keyword>
<dbReference type="Pfam" id="PF02518">
    <property type="entry name" value="HATPase_c"/>
    <property type="match status" value="1"/>
</dbReference>
<dbReference type="InterPro" id="IPR036890">
    <property type="entry name" value="HATPase_C_sf"/>
</dbReference>
<keyword evidence="4" id="KW-0808">Transferase</keyword>
<dbReference type="InterPro" id="IPR011006">
    <property type="entry name" value="CheY-like_superfamily"/>
</dbReference>
<feature type="signal peptide" evidence="14">
    <location>
        <begin position="1"/>
        <end position="22"/>
    </location>
</feature>
<dbReference type="InterPro" id="IPR011110">
    <property type="entry name" value="Reg_prop"/>
</dbReference>
<dbReference type="SUPFAM" id="SSF52172">
    <property type="entry name" value="CheY-like"/>
    <property type="match status" value="1"/>
</dbReference>
<keyword evidence="14" id="KW-0732">Signal</keyword>
<dbReference type="Gene3D" id="3.30.565.10">
    <property type="entry name" value="Histidine kinase-like ATPase, C-terminal domain"/>
    <property type="match status" value="1"/>
</dbReference>
<evidence type="ECO:0000256" key="7">
    <source>
        <dbReference type="ARBA" id="ARBA00022840"/>
    </source>
</evidence>
<dbReference type="EMBL" id="VRTY01000110">
    <property type="protein sequence ID" value="TXK28595.1"/>
    <property type="molecule type" value="Genomic_DNA"/>
</dbReference>
<dbReference type="Pfam" id="PF12833">
    <property type="entry name" value="HTH_18"/>
    <property type="match status" value="1"/>
</dbReference>
<evidence type="ECO:0000256" key="9">
    <source>
        <dbReference type="ARBA" id="ARBA00023015"/>
    </source>
</evidence>
<dbReference type="CDD" id="cd17574">
    <property type="entry name" value="REC_OmpR"/>
    <property type="match status" value="1"/>
</dbReference>
<dbReference type="GO" id="GO:0043565">
    <property type="term" value="F:sequence-specific DNA binding"/>
    <property type="evidence" value="ECO:0007669"/>
    <property type="project" value="InterPro"/>
</dbReference>
<evidence type="ECO:0000313" key="18">
    <source>
        <dbReference type="EMBL" id="TXK28595.1"/>
    </source>
</evidence>
<dbReference type="CDD" id="cd00082">
    <property type="entry name" value="HisKA"/>
    <property type="match status" value="1"/>
</dbReference>
<evidence type="ECO:0000256" key="6">
    <source>
        <dbReference type="ARBA" id="ARBA00022777"/>
    </source>
</evidence>
<dbReference type="Gene3D" id="3.40.50.2300">
    <property type="match status" value="1"/>
</dbReference>
<feature type="domain" description="HTH araC/xylS-type" evidence="15">
    <location>
        <begin position="1288"/>
        <end position="1387"/>
    </location>
</feature>
<evidence type="ECO:0000256" key="13">
    <source>
        <dbReference type="SAM" id="Phobius"/>
    </source>
</evidence>
<dbReference type="Proteomes" id="UP000321926">
    <property type="component" value="Unassembled WGS sequence"/>
</dbReference>
<dbReference type="InterPro" id="IPR013783">
    <property type="entry name" value="Ig-like_fold"/>
</dbReference>
<dbReference type="SMART" id="SM00448">
    <property type="entry name" value="REC"/>
    <property type="match status" value="1"/>
</dbReference>
<evidence type="ECO:0000256" key="11">
    <source>
        <dbReference type="ARBA" id="ARBA00023163"/>
    </source>
</evidence>
<keyword evidence="8" id="KW-0902">Two-component regulatory system</keyword>
<dbReference type="SUPFAM" id="SSF47384">
    <property type="entry name" value="Homodimeric domain of signal transducing histidine kinase"/>
    <property type="match status" value="1"/>
</dbReference>
<dbReference type="SUPFAM" id="SSF46689">
    <property type="entry name" value="Homeodomain-like"/>
    <property type="match status" value="1"/>
</dbReference>
<dbReference type="Pfam" id="PF07494">
    <property type="entry name" value="Reg_prop"/>
    <property type="match status" value="7"/>
</dbReference>
<evidence type="ECO:0000259" key="17">
    <source>
        <dbReference type="PROSITE" id="PS50110"/>
    </source>
</evidence>
<evidence type="ECO:0000256" key="14">
    <source>
        <dbReference type="SAM" id="SignalP"/>
    </source>
</evidence>
<dbReference type="PROSITE" id="PS50109">
    <property type="entry name" value="HIS_KIN"/>
    <property type="match status" value="1"/>
</dbReference>
<dbReference type="Gene3D" id="1.10.10.60">
    <property type="entry name" value="Homeodomain-like"/>
    <property type="match status" value="1"/>
</dbReference>
<dbReference type="InterPro" id="IPR011123">
    <property type="entry name" value="Y_Y_Y"/>
</dbReference>
<reference evidence="18 19" key="1">
    <citation type="submission" date="2019-08" db="EMBL/GenBank/DDBJ databases">
        <authorList>
            <person name="Shi S."/>
        </authorList>
    </citation>
    <scope>NUCLEOTIDE SEQUENCE [LARGE SCALE GENOMIC DNA]</scope>
    <source>
        <strain evidence="18 19">GY10130</strain>
    </source>
</reference>
<protein>
    <recommendedName>
        <fullName evidence="2">histidine kinase</fullName>
        <ecNumber evidence="2">2.7.13.3</ecNumber>
    </recommendedName>
</protein>
<accession>A0A5C8J2Q4</accession>
<dbReference type="GO" id="GO:0005524">
    <property type="term" value="F:ATP binding"/>
    <property type="evidence" value="ECO:0007669"/>
    <property type="project" value="UniProtKB-KW"/>
</dbReference>
<keyword evidence="13" id="KW-1133">Transmembrane helix</keyword>
<dbReference type="OrthoDB" id="9797097at2"/>
<dbReference type="InterPro" id="IPR018060">
    <property type="entry name" value="HTH_AraC"/>
</dbReference>
<dbReference type="Gene3D" id="2.130.10.10">
    <property type="entry name" value="YVTN repeat-like/Quinoprotein amine dehydrogenase"/>
    <property type="match status" value="2"/>
</dbReference>
<dbReference type="RefSeq" id="WP_147923674.1">
    <property type="nucleotide sequence ID" value="NZ_VRTY01000110.1"/>
</dbReference>
<dbReference type="SMART" id="SM00388">
    <property type="entry name" value="HisKA"/>
    <property type="match status" value="1"/>
</dbReference>
<dbReference type="InterPro" id="IPR004358">
    <property type="entry name" value="Sig_transdc_His_kin-like_C"/>
</dbReference>
<evidence type="ECO:0000256" key="10">
    <source>
        <dbReference type="ARBA" id="ARBA00023125"/>
    </source>
</evidence>
<dbReference type="Gene3D" id="1.10.287.130">
    <property type="match status" value="1"/>
</dbReference>
<dbReference type="InterPro" id="IPR003661">
    <property type="entry name" value="HisK_dim/P_dom"/>
</dbReference>
<sequence>MRVQKILLLFFLVCQAVSGARAGLHDAYKFSLLDMNNGLAHNQVNCFLKDSKGYMWVGTNGGLSRYDGYQFTTFRHDSKNPHSLHENEIQNLYEGPEGFIWVVSFSGISVYNPKTEHFATGDLSSFMRAYGLQSSGFTGIFKDSRGDFWFMQPGQGLTRYNPKTGKALRVQHEAGHSNGIGSNSVAAMSQSRQGDYWVLHQNGLLERLNSNSLQVVERVTALAETLKGATDNLTLLTDSDNDLWISSRVRNAGVFMFNTSAKTLHNFTKSTPELRLKSNVVRGVVEATPGTIWVATDHGGVSIVQKQTMQVSYLLSHANEKNGLVDNSVNSIYKDRDGIIWLGTYKKGFNMYHPDMFRFRHYINQPGATQSLPYNDVNRFAEDDKGNLWIGTNGGGLLYFNRKTGQYTRYLSDANNPNSLGSDVIVSLLIDRYKNLWVGTYTGGLHKFDGKKFTRYNTGSADLTNLTDDNIWEIFEDSEGTLWVGTMREGLFRYDHASGKFEQYTMRNDGTGLQSNYIAAIAEDADKNLWIGGNNGVDVRNKRTGKLTQFRNDPVNSKSLASNNILDIFTDSRKNTWLATPEGLLLYRPSDNSFQLFNQESGLPHNIVLTILEDAKQNLWVSTLHGISNVVLQQDKTGNLTASFRNYDESDGLQGKVFNENAAFRTSGGELIFGGPNGFNLFNPNKLGKNLAVPNIIFTDFQLFNKSLRVGEEQDGRVILTSAVSEAPDITLKHNQDILTIGFAALSFFHPEKNRYRYKLEGFDKDWRETSQGTRQATYTNLDPGEYVFQVQASNNDGIWNEAGIQMKIEVLAPFWRTTWAFVLYGLLGVVLLYFIREYELRRNRRNFLREQEKREVAQMQELNLIKIRFFTNISHEFRTPLALILAPLEKLLKTTTDPEQKKQFDMMNRNSRRLLNLVNQLLDFRKLEVEGIQLHLSEGNVIKFIETSVQSFMDLSEKKNIRLSFYTQPDAWYASFDMDKLEKILFNLLSNAFKFTDENGKIEVTVTVQEEGKAQDGFRILEMQVQDTGIGIAKEKQGKVFERFFRNDVPNNMVNQGSGIGLSITSEFVKIHGGQIFLESEPGSGSCFTVRIPMKEMTPGSLETEPTLLEEEEAVAGILAVAEETSSDKQALQRAKSRPVVLLVEDNEDFRFYLKDNLGVHFDMLESKNGKEGWQKALATLPDLIVSDLMMPEMDGIALCTKIKQDPRTSQIPFVMLTAHKAEELQVKGLGLGANDFISKPFNFEILLSRLQNLIAQRRQLQGAYERKISVETSAVEIQSLDDKLIQRAIQVVENNLEDSDFSVEAMSRELGMSRVHLYKKMVALTSTSPVEFIRKIRLQRAAQYLEKSQLTVAEVAYKVGFNNRKYFTKYFKEEYNILPSAYAEQHKPVQEVE</sequence>
<feature type="domain" description="Response regulatory" evidence="17">
    <location>
        <begin position="1141"/>
        <end position="1256"/>
    </location>
</feature>
<keyword evidence="7" id="KW-0067">ATP-binding</keyword>
<feature type="modified residue" description="4-aspartylphosphate" evidence="12">
    <location>
        <position position="1189"/>
    </location>
</feature>
<evidence type="ECO:0000256" key="3">
    <source>
        <dbReference type="ARBA" id="ARBA00022553"/>
    </source>
</evidence>
<evidence type="ECO:0000256" key="5">
    <source>
        <dbReference type="ARBA" id="ARBA00022741"/>
    </source>
</evidence>
<dbReference type="InterPro" id="IPR015943">
    <property type="entry name" value="WD40/YVTN_repeat-like_dom_sf"/>
</dbReference>
<dbReference type="SMART" id="SM00387">
    <property type="entry name" value="HATPase_c"/>
    <property type="match status" value="1"/>
</dbReference>
<dbReference type="CDD" id="cd16922">
    <property type="entry name" value="HATPase_EvgS-ArcB-TorS-like"/>
    <property type="match status" value="1"/>
</dbReference>
<dbReference type="SUPFAM" id="SSF55874">
    <property type="entry name" value="ATPase domain of HSP90 chaperone/DNA topoisomerase II/histidine kinase"/>
    <property type="match status" value="1"/>
</dbReference>
<evidence type="ECO:0000259" key="15">
    <source>
        <dbReference type="PROSITE" id="PS01124"/>
    </source>
</evidence>
<dbReference type="GO" id="GO:0000155">
    <property type="term" value="F:phosphorelay sensor kinase activity"/>
    <property type="evidence" value="ECO:0007669"/>
    <property type="project" value="InterPro"/>
</dbReference>
<dbReference type="Pfam" id="PF07495">
    <property type="entry name" value="Y_Y_Y"/>
    <property type="match status" value="1"/>
</dbReference>
<gene>
    <name evidence="18" type="ORF">FVR03_20660</name>
</gene>
<name>A0A5C8J2Q4_9BACT</name>
<dbReference type="PROSITE" id="PS00041">
    <property type="entry name" value="HTH_ARAC_FAMILY_1"/>
    <property type="match status" value="1"/>
</dbReference>
<dbReference type="PANTHER" id="PTHR43547:SF2">
    <property type="entry name" value="HYBRID SIGNAL TRANSDUCTION HISTIDINE KINASE C"/>
    <property type="match status" value="1"/>
</dbReference>
<dbReference type="EC" id="2.7.13.3" evidence="2"/>
<evidence type="ECO:0000313" key="19">
    <source>
        <dbReference type="Proteomes" id="UP000321926"/>
    </source>
</evidence>
<dbReference type="InterPro" id="IPR018062">
    <property type="entry name" value="HTH_AraC-typ_CS"/>
</dbReference>
<dbReference type="InterPro" id="IPR003594">
    <property type="entry name" value="HATPase_dom"/>
</dbReference>
<dbReference type="Pfam" id="PF00072">
    <property type="entry name" value="Response_reg"/>
    <property type="match status" value="1"/>
</dbReference>
<comment type="caution">
    <text evidence="18">The sequence shown here is derived from an EMBL/GenBank/DDBJ whole genome shotgun (WGS) entry which is preliminary data.</text>
</comment>
<dbReference type="InterPro" id="IPR009057">
    <property type="entry name" value="Homeodomain-like_sf"/>
</dbReference>
<dbReference type="FunFam" id="1.10.287.130:FF:000045">
    <property type="entry name" value="Two-component system sensor histidine kinase/response regulator"/>
    <property type="match status" value="1"/>
</dbReference>
<evidence type="ECO:0000256" key="1">
    <source>
        <dbReference type="ARBA" id="ARBA00000085"/>
    </source>
</evidence>
<keyword evidence="9" id="KW-0805">Transcription regulation</keyword>
<dbReference type="Gene3D" id="2.60.40.10">
    <property type="entry name" value="Immunoglobulins"/>
    <property type="match status" value="1"/>
</dbReference>
<evidence type="ECO:0000256" key="2">
    <source>
        <dbReference type="ARBA" id="ARBA00012438"/>
    </source>
</evidence>
<dbReference type="Pfam" id="PF00512">
    <property type="entry name" value="HisKA"/>
    <property type="match status" value="1"/>
</dbReference>